<dbReference type="EMBL" id="JACRSR010000007">
    <property type="protein sequence ID" value="MBC8532343.1"/>
    <property type="molecule type" value="Genomic_DNA"/>
</dbReference>
<dbReference type="Pfam" id="PF00535">
    <property type="entry name" value="Glycos_transf_2"/>
    <property type="match status" value="1"/>
</dbReference>
<dbReference type="RefSeq" id="WP_249317462.1">
    <property type="nucleotide sequence ID" value="NZ_JACRSR010000007.1"/>
</dbReference>
<dbReference type="InterPro" id="IPR001173">
    <property type="entry name" value="Glyco_trans_2-like"/>
</dbReference>
<protein>
    <submittedName>
        <fullName evidence="2">Glycosyltransferase family 2 protein</fullName>
    </submittedName>
</protein>
<evidence type="ECO:0000313" key="3">
    <source>
        <dbReference type="Proteomes" id="UP000623172"/>
    </source>
</evidence>
<dbReference type="PANTHER" id="PTHR43630">
    <property type="entry name" value="POLY-BETA-1,6-N-ACETYL-D-GLUCOSAMINE SYNTHASE"/>
    <property type="match status" value="1"/>
</dbReference>
<proteinExistence type="predicted"/>
<dbReference type="CDD" id="cd02511">
    <property type="entry name" value="Beta4Glucosyltransferase"/>
    <property type="match status" value="1"/>
</dbReference>
<dbReference type="AlphaFoldDB" id="A0A926D5Z7"/>
<gene>
    <name evidence="2" type="ORF">H8696_10860</name>
</gene>
<evidence type="ECO:0000313" key="2">
    <source>
        <dbReference type="EMBL" id="MBC8532343.1"/>
    </source>
</evidence>
<dbReference type="Proteomes" id="UP000623172">
    <property type="component" value="Unassembled WGS sequence"/>
</dbReference>
<name>A0A926D5Z7_9FIRM</name>
<dbReference type="Gene3D" id="3.90.550.10">
    <property type="entry name" value="Spore Coat Polysaccharide Biosynthesis Protein SpsA, Chain A"/>
    <property type="match status" value="1"/>
</dbReference>
<dbReference type="InterPro" id="IPR029044">
    <property type="entry name" value="Nucleotide-diphossugar_trans"/>
</dbReference>
<dbReference type="SUPFAM" id="SSF53448">
    <property type="entry name" value="Nucleotide-diphospho-sugar transferases"/>
    <property type="match status" value="1"/>
</dbReference>
<sequence length="353" mass="41267">MITISLCMIVRDEEEVLARCLNSVRGIADEIVVVDTGSTDATKDIAWHYTDHVYDFCWVDDFAAARNFAFSKATQEYILWLDADDVIEDPKSWLELKKTLDPKVDMVLARYDLGFDEEGRANFTNFRERLVKRSRNYRWVGRVHEIIPLSGRTIKSDVSVSHRKLSVKDPDRNLHIFEQMMSQGVPMDLRHRYYYGRELFYHGRYEDAIRVLKSFYEADGGWMENRIEACQLLARAWRVLEEPEKALAILFDSFKLDVPRAEICCDIGEHFMDKQAYAMAAFWYELAAGMHFDPEADGFRMPDCYDYIPYMQLCVLWDRLGERAKANVYNEKALAVKPHDPAALHNKAYFESR</sequence>
<dbReference type="PANTHER" id="PTHR43630:SF2">
    <property type="entry name" value="GLYCOSYLTRANSFERASE"/>
    <property type="match status" value="1"/>
</dbReference>
<feature type="domain" description="Glycosyltransferase 2-like" evidence="1">
    <location>
        <begin position="5"/>
        <end position="138"/>
    </location>
</feature>
<accession>A0A926D5Z7</accession>
<keyword evidence="3" id="KW-1185">Reference proteome</keyword>
<dbReference type="SUPFAM" id="SSF48452">
    <property type="entry name" value="TPR-like"/>
    <property type="match status" value="1"/>
</dbReference>
<dbReference type="Gene3D" id="1.25.40.10">
    <property type="entry name" value="Tetratricopeptide repeat domain"/>
    <property type="match status" value="1"/>
</dbReference>
<dbReference type="InterPro" id="IPR011990">
    <property type="entry name" value="TPR-like_helical_dom_sf"/>
</dbReference>
<organism evidence="2 3">
    <name type="scientific">Gehongia tenuis</name>
    <dbReference type="NCBI Taxonomy" id="2763655"/>
    <lineage>
        <taxon>Bacteria</taxon>
        <taxon>Bacillati</taxon>
        <taxon>Bacillota</taxon>
        <taxon>Clostridia</taxon>
        <taxon>Christensenellales</taxon>
        <taxon>Christensenellaceae</taxon>
        <taxon>Gehongia</taxon>
    </lineage>
</organism>
<reference evidence="2" key="1">
    <citation type="submission" date="2020-08" db="EMBL/GenBank/DDBJ databases">
        <title>Genome public.</title>
        <authorList>
            <person name="Liu C."/>
            <person name="Sun Q."/>
        </authorList>
    </citation>
    <scope>NUCLEOTIDE SEQUENCE</scope>
    <source>
        <strain evidence="2">NSJ-53</strain>
    </source>
</reference>
<evidence type="ECO:0000259" key="1">
    <source>
        <dbReference type="Pfam" id="PF00535"/>
    </source>
</evidence>
<comment type="caution">
    <text evidence="2">The sequence shown here is derived from an EMBL/GenBank/DDBJ whole genome shotgun (WGS) entry which is preliminary data.</text>
</comment>